<organism evidence="1">
    <name type="scientific">marine sediment metagenome</name>
    <dbReference type="NCBI Taxonomy" id="412755"/>
    <lineage>
        <taxon>unclassified sequences</taxon>
        <taxon>metagenomes</taxon>
        <taxon>ecological metagenomes</taxon>
    </lineage>
</organism>
<dbReference type="AlphaFoldDB" id="A0A0F9TGQ3"/>
<accession>A0A0F9TGQ3</accession>
<gene>
    <name evidence="1" type="ORF">LCGC14_0349660</name>
</gene>
<sequence length="431" mass="47975">MTTTLLNCEVILSKQIGDYWEGTTTSASGAITIVDTALIRFPDDWITDVSYDMVTSGSRSEEERKISHANSSVSTGTLSVGTHGGSIASGVTYRVHRLFEASEKRRALITAAKNIFPECYDMVWDESLVTGNWLYDGSFEIWDSAGTALSNWVANTVTVTKTTTNGLFKHGLTSAKLSTAAGTLSQGYTENDDLKFLAGKTVRFSVQGHCDTADCLRLVVSDGTTDSFSSYHDGGTAWTENNLPLEVIATIDYNPTEVTFKIVHEVTAATSYVDDARVISDYRGRLYIGHLGIHQNRPYRVEVEPENYSNQEPWIGIHDWEVDEDGYIYFTTQLRSDYRLRIVGPAILDFLSSGTSSESWSATINLNSPQTEILAAEAAVYLYTWMSMPNFESGTREDYQQMLAYWEDKARKKKGKYGMPILPITISWGHE</sequence>
<reference evidence="1" key="1">
    <citation type="journal article" date="2015" name="Nature">
        <title>Complex archaea that bridge the gap between prokaryotes and eukaryotes.</title>
        <authorList>
            <person name="Spang A."/>
            <person name="Saw J.H."/>
            <person name="Jorgensen S.L."/>
            <person name="Zaremba-Niedzwiedzka K."/>
            <person name="Martijn J."/>
            <person name="Lind A.E."/>
            <person name="van Eijk R."/>
            <person name="Schleper C."/>
            <person name="Guy L."/>
            <person name="Ettema T.J."/>
        </authorList>
    </citation>
    <scope>NUCLEOTIDE SEQUENCE</scope>
</reference>
<evidence type="ECO:0000313" key="1">
    <source>
        <dbReference type="EMBL" id="KKN78434.1"/>
    </source>
</evidence>
<dbReference type="EMBL" id="LAZR01000262">
    <property type="protein sequence ID" value="KKN78434.1"/>
    <property type="molecule type" value="Genomic_DNA"/>
</dbReference>
<proteinExistence type="predicted"/>
<name>A0A0F9TGQ3_9ZZZZ</name>
<protein>
    <submittedName>
        <fullName evidence="1">Uncharacterized protein</fullName>
    </submittedName>
</protein>
<comment type="caution">
    <text evidence="1">The sequence shown here is derived from an EMBL/GenBank/DDBJ whole genome shotgun (WGS) entry which is preliminary data.</text>
</comment>